<sequence length="151" mass="17306">MHSHRSGHYSNGLWPSNHERQPLHYIKLLKRLGIFDFFIHHCSGTGNWFIGTKPTNITTIIQPKALHPRNQPLPPRRHITPLLPLSLRNPSTCLIFNNFILQTRLSLLSQRLDTSSCIDISTRLFGLLPNSTQSTRIFPFEVPIRGLHTSV</sequence>
<organism evidence="1 2">
    <name type="scientific">Microthyrium microscopicum</name>
    <dbReference type="NCBI Taxonomy" id="703497"/>
    <lineage>
        <taxon>Eukaryota</taxon>
        <taxon>Fungi</taxon>
        <taxon>Dikarya</taxon>
        <taxon>Ascomycota</taxon>
        <taxon>Pezizomycotina</taxon>
        <taxon>Dothideomycetes</taxon>
        <taxon>Dothideomycetes incertae sedis</taxon>
        <taxon>Microthyriales</taxon>
        <taxon>Microthyriaceae</taxon>
        <taxon>Microthyrium</taxon>
    </lineage>
</organism>
<proteinExistence type="predicted"/>
<dbReference type="Proteomes" id="UP000799302">
    <property type="component" value="Unassembled WGS sequence"/>
</dbReference>
<keyword evidence="2" id="KW-1185">Reference proteome</keyword>
<gene>
    <name evidence="1" type="ORF">BT63DRAFT_428152</name>
</gene>
<reference evidence="1" key="1">
    <citation type="journal article" date="2020" name="Stud. Mycol.">
        <title>101 Dothideomycetes genomes: a test case for predicting lifestyles and emergence of pathogens.</title>
        <authorList>
            <person name="Haridas S."/>
            <person name="Albert R."/>
            <person name="Binder M."/>
            <person name="Bloem J."/>
            <person name="Labutti K."/>
            <person name="Salamov A."/>
            <person name="Andreopoulos B."/>
            <person name="Baker S."/>
            <person name="Barry K."/>
            <person name="Bills G."/>
            <person name="Bluhm B."/>
            <person name="Cannon C."/>
            <person name="Castanera R."/>
            <person name="Culley D."/>
            <person name="Daum C."/>
            <person name="Ezra D."/>
            <person name="Gonzalez J."/>
            <person name="Henrissat B."/>
            <person name="Kuo A."/>
            <person name="Liang C."/>
            <person name="Lipzen A."/>
            <person name="Lutzoni F."/>
            <person name="Magnuson J."/>
            <person name="Mondo S."/>
            <person name="Nolan M."/>
            <person name="Ohm R."/>
            <person name="Pangilinan J."/>
            <person name="Park H.-J."/>
            <person name="Ramirez L."/>
            <person name="Alfaro M."/>
            <person name="Sun H."/>
            <person name="Tritt A."/>
            <person name="Yoshinaga Y."/>
            <person name="Zwiers L.-H."/>
            <person name="Turgeon B."/>
            <person name="Goodwin S."/>
            <person name="Spatafora J."/>
            <person name="Crous P."/>
            <person name="Grigoriev I."/>
        </authorList>
    </citation>
    <scope>NUCLEOTIDE SEQUENCE</scope>
    <source>
        <strain evidence="1">CBS 115976</strain>
    </source>
</reference>
<evidence type="ECO:0000313" key="2">
    <source>
        <dbReference type="Proteomes" id="UP000799302"/>
    </source>
</evidence>
<name>A0A6A6U518_9PEZI</name>
<evidence type="ECO:0000313" key="1">
    <source>
        <dbReference type="EMBL" id="KAF2666383.1"/>
    </source>
</evidence>
<dbReference type="EMBL" id="MU004239">
    <property type="protein sequence ID" value="KAF2666383.1"/>
    <property type="molecule type" value="Genomic_DNA"/>
</dbReference>
<accession>A0A6A6U518</accession>
<protein>
    <submittedName>
        <fullName evidence="1">Uncharacterized protein</fullName>
    </submittedName>
</protein>
<dbReference type="AlphaFoldDB" id="A0A6A6U518"/>